<feature type="compositionally biased region" description="Acidic residues" evidence="2">
    <location>
        <begin position="528"/>
        <end position="551"/>
    </location>
</feature>
<feature type="compositionally biased region" description="Pro residues" evidence="2">
    <location>
        <begin position="183"/>
        <end position="192"/>
    </location>
</feature>
<keyword evidence="4" id="KW-1185">Reference proteome</keyword>
<evidence type="ECO:0000313" key="3">
    <source>
        <dbReference type="EMBL" id="KAH3843028.1"/>
    </source>
</evidence>
<feature type="region of interest" description="Disordered" evidence="2">
    <location>
        <begin position="2037"/>
        <end position="2059"/>
    </location>
</feature>
<feature type="region of interest" description="Disordered" evidence="2">
    <location>
        <begin position="474"/>
        <end position="495"/>
    </location>
</feature>
<feature type="region of interest" description="Disordered" evidence="2">
    <location>
        <begin position="686"/>
        <end position="719"/>
    </location>
</feature>
<feature type="compositionally biased region" description="Basic and acidic residues" evidence="2">
    <location>
        <begin position="102"/>
        <end position="122"/>
    </location>
</feature>
<accession>A0A9D4QU15</accession>
<proteinExistence type="predicted"/>
<feature type="region of interest" description="Disordered" evidence="2">
    <location>
        <begin position="1"/>
        <end position="122"/>
    </location>
</feature>
<evidence type="ECO:0000313" key="4">
    <source>
        <dbReference type="Proteomes" id="UP000828390"/>
    </source>
</evidence>
<feature type="compositionally biased region" description="Pro residues" evidence="2">
    <location>
        <begin position="202"/>
        <end position="211"/>
    </location>
</feature>
<feature type="region of interest" description="Disordered" evidence="2">
    <location>
        <begin position="246"/>
        <end position="298"/>
    </location>
</feature>
<feature type="compositionally biased region" description="Polar residues" evidence="2">
    <location>
        <begin position="820"/>
        <end position="841"/>
    </location>
</feature>
<feature type="compositionally biased region" description="Low complexity" evidence="2">
    <location>
        <begin position="1557"/>
        <end position="1571"/>
    </location>
</feature>
<feature type="coiled-coil region" evidence="1">
    <location>
        <begin position="583"/>
        <end position="624"/>
    </location>
</feature>
<feature type="compositionally biased region" description="Low complexity" evidence="2">
    <location>
        <begin position="2094"/>
        <end position="2105"/>
    </location>
</feature>
<feature type="region of interest" description="Disordered" evidence="2">
    <location>
        <begin position="2090"/>
        <end position="2110"/>
    </location>
</feature>
<feature type="compositionally biased region" description="Acidic residues" evidence="2">
    <location>
        <begin position="1126"/>
        <end position="1138"/>
    </location>
</feature>
<comment type="caution">
    <text evidence="3">The sequence shown here is derived from an EMBL/GenBank/DDBJ whole genome shotgun (WGS) entry which is preliminary data.</text>
</comment>
<keyword evidence="1" id="KW-0175">Coiled coil</keyword>
<feature type="compositionally biased region" description="Polar residues" evidence="2">
    <location>
        <begin position="31"/>
        <end position="48"/>
    </location>
</feature>
<feature type="compositionally biased region" description="Polar residues" evidence="2">
    <location>
        <begin position="1824"/>
        <end position="1840"/>
    </location>
</feature>
<feature type="region of interest" description="Disordered" evidence="2">
    <location>
        <begin position="1771"/>
        <end position="1847"/>
    </location>
</feature>
<feature type="compositionally biased region" description="Low complexity" evidence="2">
    <location>
        <begin position="56"/>
        <end position="81"/>
    </location>
</feature>
<feature type="compositionally biased region" description="Polar residues" evidence="2">
    <location>
        <begin position="800"/>
        <end position="810"/>
    </location>
</feature>
<feature type="region of interest" description="Disordered" evidence="2">
    <location>
        <begin position="906"/>
        <end position="926"/>
    </location>
</feature>
<gene>
    <name evidence="3" type="ORF">DPMN_116535</name>
</gene>
<feature type="compositionally biased region" description="Acidic residues" evidence="2">
    <location>
        <begin position="266"/>
        <end position="288"/>
    </location>
</feature>
<dbReference type="EMBL" id="JAIWYP010000004">
    <property type="protein sequence ID" value="KAH3843028.1"/>
    <property type="molecule type" value="Genomic_DNA"/>
</dbReference>
<sequence>MSDTIEVYKRATKDLKVEPIRYESDTDSEPETNSARSFGTPRSSSGDSPRSFGTPRSSSGDSFRSFGIPRSSSGDSSTLTSPRANLLWDHGFDVSESATNRKSPEEREAEWRRFNRTDDDKINADLYKKLQEMALETNGHESYSHQTTHNFNFQSELPDLIASASPRVTSLGSTQESKALPDDPTPPLPDSSPPELAVFPATTPPPLPSQGPPLRSFSWPPTDEYILTDQSEFYVQDEVNGTEYVTDSAENAHRSTSPDDKPCIIDDSDDCHSDDDDNDSYIDDEDNSDTNTLGEHEDYDGIYNTKTHTILQGANDCASSESDEEFAKVLQQLEHSDDLESEFDAILRALNTETDKQETYLHRLADRRDRYGFILSPVVEAPSPSPSTMSNCSNLSCVSPDPLGTFRMSPGPGYSRSDIDLSSLRVKSPQESTRLISPLGFDLEKDHTVPIYQLCQAKKVILIPEDNCGYGWESGDDLLSPTGSTEWDPDENGGLSTPPVSTGNIHLSQFGTRIGGGWRLPDKPIYEDVGEEDSDTTIDGDEQSDSSDTIDSDSPTWENVKENQESTQMGIIPDTDTRTLDKLSFLEEEISKVDDEIQHLKQKNEQFRDQVSELDMDLKKINQDIESGDIDKDVSILSLESSLNDSYKGFSQELFKINAIGVDEKQKNENCKSADDLTPIIRMNSCQAGTTEDENERSDDDMDASDEYSDSYSDSDCENNTTANTAFGLLKLNQRESTVEESEKLKDCDVLTPRTAHLIFGGMYLDESESSYDSSSLSSDDDAYSCRDIYDSHKTELTVKQYTSGDSDSNAPDKRKSEGEQFTSKHQTQGIISFRNSSVKPNSCDPENKTVKSPLVIYSPLDYGVLDTKIEPTLRNDIRKSPRIFGRYLAEKDEDVIEKVRSPVPNNTVYEEPTQENKPNHDDSSAMKNAHVYNEREQLEISFRDINIKHAENRSKPVKIHVGHLARTGSARLKVKRGYVHELSALFDHKSEAQEDQRRPVISRSEDMRTHIPATGKLTPNERLIITNANDRVAHSMPLVDNSGTGEFEVKQLIDPLDTGKFEVTQDKKLGRLDTGEIEVTPFTKVDKFAKENPTIGAGCIYTSQLKRVNSFNEDQEKCIQSSDLSADEDNGSYDVDFEQTSGSDTDSEHSMEQALNLYKEHLHQTEMEESPECYVKETSQYLLDEIHMAPTLNDTVTVNNRNACENQTHTDEEEIPESIDGNSSDLSSDQELHNEFHLTGDILHPNPVVSNITYETDKMNESKLLKESHKSRKAASWHFPERKLATVEHDTKKDEKGNLIRGKGVLYDIIARINATDEKALKQNDTKMVTAETQSVCDITKLDSDSKTSEVSRPEHDQLNEKKELSIIAINEAGDGNNAPSMITMNNKTRRDKIQDSSRFITYKTNGVLYNIIDRINKRFIDSQIEQGPPKDEMASNKSLHANDECSCSDNSSMCERVPCKQFDTGTLEDDNVVCDNQFESEIMTHSTPHSFKVNEHSQNYKRSVRDKLSFAKQNNNDFDIRYPASLSRDLYGSYCRLNHILSDGESECDERETTTETLSTTSRRSSQQGLSGESVYCTKLQVDKATQGTESVFKSHGTFQSDVKFNDRALFSHSHLSSHDNENGNNVYLRSLPPPYDAQNKSMGEFEYTRYDVKTPFFPKVERNRIKCGLSAITGLKTTDAEPACGDENNTSTSAYRCAEVNYEKKCSDARRRKHRDHLDESSRQVHVYDIKVNDAELALFHCNSDVKSKHLNPSVNCDDDRNISWGTDVRGMKMTNGSRPTSLGVKQPTDMTTKTLTSRISSVVNGDASKRDKLSDKPENSAVNSEDISHAQHSTPTPKGDKLTCENLHEENKNTHSSSDAHARTSVVIQTPGYQHVLEDENGKLRFWPYSDFVNSDKLPVKLHRAKKGLHLSVGKGMSGNRRNMTVLQTGERSAERPETRAVRKFHTSTVAPGDENAREVMTAHGDAVQSILLQDKNGNAISDEELAKILPKIAESISKMDTKNAEEILPGITQNITQLQNGGNLVITTMTRRLDEDESSSGQASPAPDYPLLDADDVENGTVYLVRDSKGGLFYVEDVTSETQESAYFSSSRNNSDSLSDGAYSPVMERGSKLQSTGISGIDHKTAHEILSAMYGDDVQELTENEEEWSERTYEFDIPKKGTEYSKSSFRPQYMVEEPSNAIHQDHSIQLEHAQSAYQSAARGGAWIFDGGMAQNYSQMTQYPVGGDDAASISTASVKNADATGTRVIERYTLETETTDYPMIPLPLPVPLPQPHMLSASAQSTTAPGQYSLVSVDVTPMAKTERTHAAIEGIKPQESKEMPIYKTVATIQTGGKLPAQKTELDDEKTNQYKKYRIVSSKATENKSSAMTFNDVDYKYSNENVEYKRVPHETQNETENKSSSMTFNDVDYKYSTENVEYKRVPHETQTQFFVRNSTHVVPQSSSSYRTEKKIELGGSSDKKYKSEIQVRNAPEVAEERYAYDDMRAEMGAQQMNSTMRAPEVAEERYAYDDMRAKMGAQQMNSTMRVVRGSYLIKNTLDDVDATLDDNINMFDGKFELCKDNPMYHSDEDLRMDRRRSAEERSRRQERFNRDLSQDITFETVDKYSKTKTVKREPERPRQSISELLLDRLSLIDSRHIRQTIDVKHDHEDIYGDPRFLHADGEASYGGSSTSNFDTVGEKVDLLLKDGKAYITVKVTAERVTPVDLEFNVWRKNQAIVTRTIEVDLLATEERRRLYYKVMESHGGGGSGSSRGSYRANAHETVLDGPETLALFTRILGAAEGEGDKEDIEVRTRLGNTRWPNSAGADMMY</sequence>
<name>A0A9D4QU15_DREPO</name>
<feature type="compositionally biased region" description="Basic and acidic residues" evidence="2">
    <location>
        <begin position="1"/>
        <end position="24"/>
    </location>
</feature>
<feature type="region of interest" description="Disordered" evidence="2">
    <location>
        <begin position="2575"/>
        <end position="2597"/>
    </location>
</feature>
<evidence type="ECO:0000256" key="1">
    <source>
        <dbReference type="SAM" id="Coils"/>
    </source>
</evidence>
<feature type="region of interest" description="Disordered" evidence="2">
    <location>
        <begin position="800"/>
        <end position="850"/>
    </location>
</feature>
<protein>
    <submittedName>
        <fullName evidence="3">Uncharacterized protein</fullName>
    </submittedName>
</protein>
<feature type="region of interest" description="Disordered" evidence="2">
    <location>
        <begin position="519"/>
        <end position="567"/>
    </location>
</feature>
<feature type="compositionally biased region" description="Acidic residues" evidence="2">
    <location>
        <begin position="691"/>
        <end position="717"/>
    </location>
</feature>
<feature type="compositionally biased region" description="Basic and acidic residues" evidence="2">
    <location>
        <begin position="1811"/>
        <end position="1822"/>
    </location>
</feature>
<evidence type="ECO:0000256" key="2">
    <source>
        <dbReference type="SAM" id="MobiDB-lite"/>
    </source>
</evidence>
<feature type="region of interest" description="Disordered" evidence="2">
    <location>
        <begin position="162"/>
        <end position="222"/>
    </location>
</feature>
<feature type="region of interest" description="Disordered" evidence="2">
    <location>
        <begin position="1123"/>
        <end position="1149"/>
    </location>
</feature>
<feature type="compositionally biased region" description="Polar residues" evidence="2">
    <location>
        <begin position="1792"/>
        <end position="1807"/>
    </location>
</feature>
<feature type="compositionally biased region" description="Basic and acidic residues" evidence="2">
    <location>
        <begin position="250"/>
        <end position="264"/>
    </location>
</feature>
<dbReference type="Proteomes" id="UP000828390">
    <property type="component" value="Unassembled WGS sequence"/>
</dbReference>
<feature type="region of interest" description="Disordered" evidence="2">
    <location>
        <begin position="1208"/>
        <end position="1229"/>
    </location>
</feature>
<feature type="region of interest" description="Disordered" evidence="2">
    <location>
        <begin position="1548"/>
        <end position="1571"/>
    </location>
</feature>
<reference evidence="3" key="2">
    <citation type="submission" date="2020-11" db="EMBL/GenBank/DDBJ databases">
        <authorList>
            <person name="McCartney M.A."/>
            <person name="Auch B."/>
            <person name="Kono T."/>
            <person name="Mallez S."/>
            <person name="Becker A."/>
            <person name="Gohl D.M."/>
            <person name="Silverstein K.A.T."/>
            <person name="Koren S."/>
            <person name="Bechman K.B."/>
            <person name="Herman A."/>
            <person name="Abrahante J.E."/>
            <person name="Garbe J."/>
        </authorList>
    </citation>
    <scope>NUCLEOTIDE SEQUENCE</scope>
    <source>
        <strain evidence="3">Duluth1</strain>
        <tissue evidence="3">Whole animal</tissue>
    </source>
</reference>
<feature type="compositionally biased region" description="Polar residues" evidence="2">
    <location>
        <begin position="166"/>
        <end position="177"/>
    </location>
</feature>
<reference evidence="3" key="1">
    <citation type="journal article" date="2019" name="bioRxiv">
        <title>The Genome of the Zebra Mussel, Dreissena polymorpha: A Resource for Invasive Species Research.</title>
        <authorList>
            <person name="McCartney M.A."/>
            <person name="Auch B."/>
            <person name="Kono T."/>
            <person name="Mallez S."/>
            <person name="Zhang Y."/>
            <person name="Obille A."/>
            <person name="Becker A."/>
            <person name="Abrahante J.E."/>
            <person name="Garbe J."/>
            <person name="Badalamenti J.P."/>
            <person name="Herman A."/>
            <person name="Mangelson H."/>
            <person name="Liachko I."/>
            <person name="Sullivan S."/>
            <person name="Sone E.D."/>
            <person name="Koren S."/>
            <person name="Silverstein K.A.T."/>
            <person name="Beckman K.B."/>
            <person name="Gohl D.M."/>
        </authorList>
    </citation>
    <scope>NUCLEOTIDE SEQUENCE</scope>
    <source>
        <strain evidence="3">Duluth1</strain>
        <tissue evidence="3">Whole animal</tissue>
    </source>
</reference>
<organism evidence="3 4">
    <name type="scientific">Dreissena polymorpha</name>
    <name type="common">Zebra mussel</name>
    <name type="synonym">Mytilus polymorpha</name>
    <dbReference type="NCBI Taxonomy" id="45954"/>
    <lineage>
        <taxon>Eukaryota</taxon>
        <taxon>Metazoa</taxon>
        <taxon>Spiralia</taxon>
        <taxon>Lophotrochozoa</taxon>
        <taxon>Mollusca</taxon>
        <taxon>Bivalvia</taxon>
        <taxon>Autobranchia</taxon>
        <taxon>Heteroconchia</taxon>
        <taxon>Euheterodonta</taxon>
        <taxon>Imparidentia</taxon>
        <taxon>Neoheterodontei</taxon>
        <taxon>Myida</taxon>
        <taxon>Dreissenoidea</taxon>
        <taxon>Dreissenidae</taxon>
        <taxon>Dreissena</taxon>
    </lineage>
</organism>